<proteinExistence type="predicted"/>
<dbReference type="AlphaFoldDB" id="A0A0E9TH58"/>
<accession>A0A0E9TH58</accession>
<dbReference type="EMBL" id="GBXM01056509">
    <property type="protein sequence ID" value="JAH52068.1"/>
    <property type="molecule type" value="Transcribed_RNA"/>
</dbReference>
<reference evidence="1" key="2">
    <citation type="journal article" date="2015" name="Fish Shellfish Immunol.">
        <title>Early steps in the European eel (Anguilla anguilla)-Vibrio vulnificus interaction in the gills: Role of the RtxA13 toxin.</title>
        <authorList>
            <person name="Callol A."/>
            <person name="Pajuelo D."/>
            <person name="Ebbesson L."/>
            <person name="Teles M."/>
            <person name="MacKenzie S."/>
            <person name="Amaro C."/>
        </authorList>
    </citation>
    <scope>NUCLEOTIDE SEQUENCE</scope>
</reference>
<organism evidence="1">
    <name type="scientific">Anguilla anguilla</name>
    <name type="common">European freshwater eel</name>
    <name type="synonym">Muraena anguilla</name>
    <dbReference type="NCBI Taxonomy" id="7936"/>
    <lineage>
        <taxon>Eukaryota</taxon>
        <taxon>Metazoa</taxon>
        <taxon>Chordata</taxon>
        <taxon>Craniata</taxon>
        <taxon>Vertebrata</taxon>
        <taxon>Euteleostomi</taxon>
        <taxon>Actinopterygii</taxon>
        <taxon>Neopterygii</taxon>
        <taxon>Teleostei</taxon>
        <taxon>Anguilliformes</taxon>
        <taxon>Anguillidae</taxon>
        <taxon>Anguilla</taxon>
    </lineage>
</organism>
<reference evidence="1" key="1">
    <citation type="submission" date="2014-11" db="EMBL/GenBank/DDBJ databases">
        <authorList>
            <person name="Amaro Gonzalez C."/>
        </authorList>
    </citation>
    <scope>NUCLEOTIDE SEQUENCE</scope>
</reference>
<evidence type="ECO:0000313" key="1">
    <source>
        <dbReference type="EMBL" id="JAH52068.1"/>
    </source>
</evidence>
<sequence>MKHWSCIIPISNNNSIRRICASMRTDIILRCYSNYQPTICRPICGKLPSPMNLRGILS</sequence>
<name>A0A0E9TH58_ANGAN</name>
<protein>
    <submittedName>
        <fullName evidence="1">Uncharacterized protein</fullName>
    </submittedName>
</protein>